<dbReference type="PIRSF" id="PIRSF000097">
    <property type="entry name" value="AKR"/>
    <property type="match status" value="1"/>
</dbReference>
<dbReference type="Gene3D" id="3.20.20.100">
    <property type="entry name" value="NADP-dependent oxidoreductase domain"/>
    <property type="match status" value="1"/>
</dbReference>
<dbReference type="InterPro" id="IPR018170">
    <property type="entry name" value="Aldo/ket_reductase_CS"/>
</dbReference>
<evidence type="ECO:0000313" key="7">
    <source>
        <dbReference type="Proteomes" id="UP000250140"/>
    </source>
</evidence>
<evidence type="ECO:0000256" key="4">
    <source>
        <dbReference type="PIRSR" id="PIRSR000097-3"/>
    </source>
</evidence>
<dbReference type="SUPFAM" id="SSF51430">
    <property type="entry name" value="NAD(P)-linked oxidoreductase"/>
    <property type="match status" value="1"/>
</dbReference>
<protein>
    <submittedName>
        <fullName evidence="6">Aldo-keto reductase</fullName>
    </submittedName>
</protein>
<dbReference type="EMBL" id="KV750219">
    <property type="protein sequence ID" value="OCL05738.1"/>
    <property type="molecule type" value="Genomic_DNA"/>
</dbReference>
<dbReference type="GO" id="GO:0016616">
    <property type="term" value="F:oxidoreductase activity, acting on the CH-OH group of donors, NAD or NADP as acceptor"/>
    <property type="evidence" value="ECO:0007669"/>
    <property type="project" value="UniProtKB-ARBA"/>
</dbReference>
<feature type="active site" description="Proton donor" evidence="2">
    <location>
        <position position="56"/>
    </location>
</feature>
<keyword evidence="7" id="KW-1185">Reference proteome</keyword>
<dbReference type="AlphaFoldDB" id="A0A8E2EW21"/>
<dbReference type="PRINTS" id="PR00069">
    <property type="entry name" value="ALDKETRDTASE"/>
</dbReference>
<dbReference type="PANTHER" id="PTHR11732">
    <property type="entry name" value="ALDO/KETO REDUCTASE"/>
    <property type="match status" value="1"/>
</dbReference>
<dbReference type="PROSITE" id="PS00063">
    <property type="entry name" value="ALDOKETO_REDUCTASE_3"/>
    <property type="match status" value="1"/>
</dbReference>
<dbReference type="CDD" id="cd19071">
    <property type="entry name" value="AKR_AKR1-5-like"/>
    <property type="match status" value="1"/>
</dbReference>
<sequence>MSAAYELPTTFDINAVSIPAVGIGTFQGESSNENVKEIVLKALKCGYRHIDTATAYGNEKEVGEAIKESGIRREEIFVTTKLAQTWHDPSDVEEALDRSLNALQLDYVDLYLMHFPHAYSAGHNHSTLRYSNGKPVIDIDLSRAYPQTWAAMERLVDQNKAKLIGLSNFNILKTKRILETARIRPAVNQVELHPYLPQLDLLHFSAQEGIHITAHQPLGGRPVAAVNPKVDHPGPLLDLDIAEIASACGKSPAQVLLSWALQRGTSVVPKTVHEERMVENRELSRLSDEHIAKIDRIARLRGAVRYLDPRNHIGFDIFNEDVDEPALDTILV</sequence>
<feature type="site" description="Lowers pKa of active site Tyr" evidence="4">
    <location>
        <position position="81"/>
    </location>
</feature>
<evidence type="ECO:0000256" key="1">
    <source>
        <dbReference type="ARBA" id="ARBA00023002"/>
    </source>
</evidence>
<feature type="domain" description="NADP-dependent oxidoreductase" evidence="5">
    <location>
        <begin position="22"/>
        <end position="298"/>
    </location>
</feature>
<dbReference type="OrthoDB" id="416253at2759"/>
<dbReference type="InterPro" id="IPR023210">
    <property type="entry name" value="NADP_OxRdtase_dom"/>
</dbReference>
<dbReference type="InterPro" id="IPR020471">
    <property type="entry name" value="AKR"/>
</dbReference>
<proteinExistence type="predicted"/>
<dbReference type="PROSITE" id="PS00062">
    <property type="entry name" value="ALDOKETO_REDUCTASE_2"/>
    <property type="match status" value="1"/>
</dbReference>
<dbReference type="PROSITE" id="PS00798">
    <property type="entry name" value="ALDOKETO_REDUCTASE_1"/>
    <property type="match status" value="1"/>
</dbReference>
<organism evidence="6 7">
    <name type="scientific">Glonium stellatum</name>
    <dbReference type="NCBI Taxonomy" id="574774"/>
    <lineage>
        <taxon>Eukaryota</taxon>
        <taxon>Fungi</taxon>
        <taxon>Dikarya</taxon>
        <taxon>Ascomycota</taxon>
        <taxon>Pezizomycotina</taxon>
        <taxon>Dothideomycetes</taxon>
        <taxon>Pleosporomycetidae</taxon>
        <taxon>Gloniales</taxon>
        <taxon>Gloniaceae</taxon>
        <taxon>Glonium</taxon>
    </lineage>
</organism>
<keyword evidence="1" id="KW-0560">Oxidoreductase</keyword>
<evidence type="ECO:0000259" key="5">
    <source>
        <dbReference type="Pfam" id="PF00248"/>
    </source>
</evidence>
<dbReference type="Proteomes" id="UP000250140">
    <property type="component" value="Unassembled WGS sequence"/>
</dbReference>
<dbReference type="Pfam" id="PF00248">
    <property type="entry name" value="Aldo_ket_red"/>
    <property type="match status" value="1"/>
</dbReference>
<evidence type="ECO:0000256" key="2">
    <source>
        <dbReference type="PIRSR" id="PIRSR000097-1"/>
    </source>
</evidence>
<reference evidence="6 7" key="1">
    <citation type="journal article" date="2016" name="Nat. Commun.">
        <title>Ectomycorrhizal ecology is imprinted in the genome of the dominant symbiotic fungus Cenococcum geophilum.</title>
        <authorList>
            <consortium name="DOE Joint Genome Institute"/>
            <person name="Peter M."/>
            <person name="Kohler A."/>
            <person name="Ohm R.A."/>
            <person name="Kuo A."/>
            <person name="Krutzmann J."/>
            <person name="Morin E."/>
            <person name="Arend M."/>
            <person name="Barry K.W."/>
            <person name="Binder M."/>
            <person name="Choi C."/>
            <person name="Clum A."/>
            <person name="Copeland A."/>
            <person name="Grisel N."/>
            <person name="Haridas S."/>
            <person name="Kipfer T."/>
            <person name="LaButti K."/>
            <person name="Lindquist E."/>
            <person name="Lipzen A."/>
            <person name="Maire R."/>
            <person name="Meier B."/>
            <person name="Mihaltcheva S."/>
            <person name="Molinier V."/>
            <person name="Murat C."/>
            <person name="Poggeler S."/>
            <person name="Quandt C.A."/>
            <person name="Sperisen C."/>
            <person name="Tritt A."/>
            <person name="Tisserant E."/>
            <person name="Crous P.W."/>
            <person name="Henrissat B."/>
            <person name="Nehls U."/>
            <person name="Egli S."/>
            <person name="Spatafora J.W."/>
            <person name="Grigoriev I.V."/>
            <person name="Martin F.M."/>
        </authorList>
    </citation>
    <scope>NUCLEOTIDE SEQUENCE [LARGE SCALE GENOMIC DNA]</scope>
    <source>
        <strain evidence="6 7">CBS 207.34</strain>
    </source>
</reference>
<evidence type="ECO:0000313" key="6">
    <source>
        <dbReference type="EMBL" id="OCL05738.1"/>
    </source>
</evidence>
<dbReference type="FunFam" id="3.20.20.100:FF:000002">
    <property type="entry name" value="2,5-diketo-D-gluconic acid reductase A"/>
    <property type="match status" value="1"/>
</dbReference>
<evidence type="ECO:0000256" key="3">
    <source>
        <dbReference type="PIRSR" id="PIRSR000097-2"/>
    </source>
</evidence>
<gene>
    <name evidence="6" type="ORF">AOQ84DRAFT_344350</name>
</gene>
<feature type="binding site" evidence="3">
    <location>
        <position position="114"/>
    </location>
    <ligand>
        <name>substrate</name>
    </ligand>
</feature>
<dbReference type="InterPro" id="IPR036812">
    <property type="entry name" value="NAD(P)_OxRdtase_dom_sf"/>
</dbReference>
<name>A0A8E2EW21_9PEZI</name>
<accession>A0A8E2EW21</accession>